<proteinExistence type="predicted"/>
<evidence type="ECO:0000313" key="3">
    <source>
        <dbReference type="Proteomes" id="UP000051861"/>
    </source>
</evidence>
<dbReference type="SUPFAM" id="SSF53335">
    <property type="entry name" value="S-adenosyl-L-methionine-dependent methyltransferases"/>
    <property type="match status" value="1"/>
</dbReference>
<dbReference type="InterPro" id="IPR041698">
    <property type="entry name" value="Methyltransf_25"/>
</dbReference>
<protein>
    <recommendedName>
        <fullName evidence="1">Methyltransferase domain-containing protein</fullName>
    </recommendedName>
</protein>
<dbReference type="Gene3D" id="3.40.50.150">
    <property type="entry name" value="Vaccinia Virus protein VP39"/>
    <property type="match status" value="1"/>
</dbReference>
<dbReference type="CDD" id="cd02440">
    <property type="entry name" value="AdoMet_MTases"/>
    <property type="match status" value="1"/>
</dbReference>
<feature type="domain" description="Methyltransferase" evidence="1">
    <location>
        <begin position="54"/>
        <end position="133"/>
    </location>
</feature>
<evidence type="ECO:0000259" key="1">
    <source>
        <dbReference type="Pfam" id="PF13649"/>
    </source>
</evidence>
<name>A0A0S7Y4E1_UNCSA</name>
<evidence type="ECO:0000313" key="2">
    <source>
        <dbReference type="EMBL" id="KPJ69614.1"/>
    </source>
</evidence>
<dbReference type="InterPro" id="IPR029063">
    <property type="entry name" value="SAM-dependent_MTases_sf"/>
</dbReference>
<reference evidence="2 3" key="1">
    <citation type="journal article" date="2015" name="Microbiome">
        <title>Genomic resolution of linkages in carbon, nitrogen, and sulfur cycling among widespread estuary sediment bacteria.</title>
        <authorList>
            <person name="Baker B.J."/>
            <person name="Lazar C.S."/>
            <person name="Teske A.P."/>
            <person name="Dick G.J."/>
        </authorList>
    </citation>
    <scope>NUCLEOTIDE SEQUENCE [LARGE SCALE GENOMIC DNA]</scope>
    <source>
        <strain evidence="2">DG_54_3</strain>
    </source>
</reference>
<dbReference type="AlphaFoldDB" id="A0A0S7Y4E1"/>
<sequence>MDKKAQVAYYEDLLDQYGESYLALDWNSPESQKLRYKVFKEIFIYGKKASNLSVLDVGCGFGDLYGFFKAEGLLSRHRIKYTGFDISPKILGVARKKYPDAKFEQTDILEQRYLTGFDYIFCSGALNIRTTDAGSHFEYVKSMLLRMYDLANSGVAVNFLSEGALPMSNLEDLNSGRYFYFKPEEILNFCRFISSCYILRHDYHPGDFTLYLLK</sequence>
<accession>A0A0S7Y4E1</accession>
<gene>
    <name evidence="2" type="ORF">AMJ44_03150</name>
</gene>
<dbReference type="Proteomes" id="UP000051861">
    <property type="component" value="Unassembled WGS sequence"/>
</dbReference>
<organism evidence="2 3">
    <name type="scientific">candidate division WOR-1 bacterium DG_54_3</name>
    <dbReference type="NCBI Taxonomy" id="1703775"/>
    <lineage>
        <taxon>Bacteria</taxon>
        <taxon>Bacillati</taxon>
        <taxon>Saganbacteria</taxon>
    </lineage>
</organism>
<dbReference type="EMBL" id="LIZX01000019">
    <property type="protein sequence ID" value="KPJ69614.1"/>
    <property type="molecule type" value="Genomic_DNA"/>
</dbReference>
<comment type="caution">
    <text evidence="2">The sequence shown here is derived from an EMBL/GenBank/DDBJ whole genome shotgun (WGS) entry which is preliminary data.</text>
</comment>
<dbReference type="Pfam" id="PF13649">
    <property type="entry name" value="Methyltransf_25"/>
    <property type="match status" value="1"/>
</dbReference>